<dbReference type="RefSeq" id="WP_013408958.1">
    <property type="nucleotide sequence ID" value="NC_014655.1"/>
</dbReference>
<gene>
    <name evidence="1" type="ordered locus">Lbys_2233</name>
</gene>
<evidence type="ECO:0000313" key="1">
    <source>
        <dbReference type="EMBL" id="ADQ17916.1"/>
    </source>
</evidence>
<accession>E4RV36</accession>
<name>E4RV36_LEAB4</name>
<proteinExistence type="predicted"/>
<dbReference type="HOGENOM" id="CLU_1747345_0_0_10"/>
<dbReference type="EMBL" id="CP002305">
    <property type="protein sequence ID" value="ADQ17916.1"/>
    <property type="molecule type" value="Genomic_DNA"/>
</dbReference>
<dbReference type="AlphaFoldDB" id="E4RV36"/>
<dbReference type="KEGG" id="lby:Lbys_2233"/>
<organism evidence="1 2">
    <name type="scientific">Leadbetterella byssophila (strain DSM 17132 / JCM 16389 / KACC 11308 / NBRC 106382 / 4M15)</name>
    <dbReference type="NCBI Taxonomy" id="649349"/>
    <lineage>
        <taxon>Bacteria</taxon>
        <taxon>Pseudomonadati</taxon>
        <taxon>Bacteroidota</taxon>
        <taxon>Cytophagia</taxon>
        <taxon>Cytophagales</taxon>
        <taxon>Leadbetterellaceae</taxon>
        <taxon>Leadbetterella</taxon>
    </lineage>
</organism>
<dbReference type="Proteomes" id="UP000007435">
    <property type="component" value="Chromosome"/>
</dbReference>
<reference evidence="1 2" key="2">
    <citation type="journal article" date="2011" name="Stand. Genomic Sci.">
        <title>Complete genome sequence of Leadbetterella byssophila type strain (4M15).</title>
        <authorList>
            <person name="Abt B."/>
            <person name="Teshima H."/>
            <person name="Lucas S."/>
            <person name="Lapidus A."/>
            <person name="Del Rio T.G."/>
            <person name="Nolan M."/>
            <person name="Tice H."/>
            <person name="Cheng J.F."/>
            <person name="Pitluck S."/>
            <person name="Liolios K."/>
            <person name="Pagani I."/>
            <person name="Ivanova N."/>
            <person name="Mavromatis K."/>
            <person name="Pati A."/>
            <person name="Tapia R."/>
            <person name="Han C."/>
            <person name="Goodwin L."/>
            <person name="Chen A."/>
            <person name="Palaniappan K."/>
            <person name="Land M."/>
            <person name="Hauser L."/>
            <person name="Chang Y.J."/>
            <person name="Jeffries C.D."/>
            <person name="Rohde M."/>
            <person name="Goker M."/>
            <person name="Tindall B.J."/>
            <person name="Detter J.C."/>
            <person name="Woyke T."/>
            <person name="Bristow J."/>
            <person name="Eisen J.A."/>
            <person name="Markowitz V."/>
            <person name="Hugenholtz P."/>
            <person name="Klenk H.P."/>
            <person name="Kyrpides N.C."/>
        </authorList>
    </citation>
    <scope>NUCLEOTIDE SEQUENCE [LARGE SCALE GENOMIC DNA]</scope>
    <source>
        <strain evidence="2">DSM 17132 / JCM 16389 / KACC 11308 / NBRC 106382 / 4M15</strain>
    </source>
</reference>
<evidence type="ECO:0000313" key="2">
    <source>
        <dbReference type="Proteomes" id="UP000007435"/>
    </source>
</evidence>
<sequence>MEKFKRSYFGFKSLIIISIAAFFIKCDSAELMEPISADKCYEGEVIRGFCPSYLVVNVTNGQIGQKWTFNGKKYNNAILIKNASISDEELNTFHETRNGKIYFIVDIEATTKNENCQLEKTCLQWAEDTSAPGKSVCIKFMSNQKCNNL</sequence>
<keyword evidence="2" id="KW-1185">Reference proteome</keyword>
<protein>
    <submittedName>
        <fullName evidence="1">Uncharacterized protein</fullName>
    </submittedName>
</protein>
<reference key="1">
    <citation type="submission" date="2010-11" db="EMBL/GenBank/DDBJ databases">
        <title>The complete genome of Leadbetterella byssophila DSM 17132.</title>
        <authorList>
            <consortium name="US DOE Joint Genome Institute (JGI-PGF)"/>
            <person name="Lucas S."/>
            <person name="Copeland A."/>
            <person name="Lapidus A."/>
            <person name="Glavina del Rio T."/>
            <person name="Dalin E."/>
            <person name="Tice H."/>
            <person name="Bruce D."/>
            <person name="Goodwin L."/>
            <person name="Pitluck S."/>
            <person name="Kyrpides N."/>
            <person name="Mavromatis K."/>
            <person name="Ivanova N."/>
            <person name="Teshima H."/>
            <person name="Brettin T."/>
            <person name="Detter J.C."/>
            <person name="Han C."/>
            <person name="Tapia R."/>
            <person name="Land M."/>
            <person name="Hauser L."/>
            <person name="Markowitz V."/>
            <person name="Cheng J.-F."/>
            <person name="Hugenholtz P."/>
            <person name="Woyke T."/>
            <person name="Wu D."/>
            <person name="Tindall B."/>
            <person name="Pomrenke H.G."/>
            <person name="Brambilla E."/>
            <person name="Klenk H.-P."/>
            <person name="Eisen J.A."/>
        </authorList>
    </citation>
    <scope>NUCLEOTIDE SEQUENCE [LARGE SCALE GENOMIC DNA]</scope>
    <source>
        <strain>DSM 17132</strain>
    </source>
</reference>